<gene>
    <name evidence="1" type="ORF">EAX61_05250</name>
</gene>
<dbReference type="Proteomes" id="UP000281985">
    <property type="component" value="Unassembled WGS sequence"/>
</dbReference>
<reference evidence="1 2" key="1">
    <citation type="submission" date="2018-10" db="EMBL/GenBank/DDBJ databases">
        <title>Dokdonia luteus sp. nov., isolated from sea water.</title>
        <authorList>
            <person name="Zhou L.Y."/>
            <person name="Du Z.J."/>
        </authorList>
    </citation>
    <scope>NUCLEOTIDE SEQUENCE [LARGE SCALE GENOMIC DNA]</scope>
    <source>
        <strain evidence="1 2">SH27</strain>
    </source>
</reference>
<keyword evidence="2" id="KW-1185">Reference proteome</keyword>
<name>A0A3M0GE26_9FLAO</name>
<protein>
    <submittedName>
        <fullName evidence="1">Uncharacterized protein</fullName>
    </submittedName>
</protein>
<dbReference type="EMBL" id="REFV01000004">
    <property type="protein sequence ID" value="RMB60892.1"/>
    <property type="molecule type" value="Genomic_DNA"/>
</dbReference>
<sequence length="106" mass="12622">MSYPNSFQVRVLEYHPNEEKFGDFEGIPYGLFIGETLTEQLPDTLSVLVSYENRKFNKGEIVTFMQERNSENKLPERKLYAQIRKNHRILWVYGTEYPAIWCKIVE</sequence>
<evidence type="ECO:0000313" key="2">
    <source>
        <dbReference type="Proteomes" id="UP000281985"/>
    </source>
</evidence>
<evidence type="ECO:0000313" key="1">
    <source>
        <dbReference type="EMBL" id="RMB60892.1"/>
    </source>
</evidence>
<accession>A0A3M0GE26</accession>
<organism evidence="1 2">
    <name type="scientific">Dokdonia sinensis</name>
    <dbReference type="NCBI Taxonomy" id="2479847"/>
    <lineage>
        <taxon>Bacteria</taxon>
        <taxon>Pseudomonadati</taxon>
        <taxon>Bacteroidota</taxon>
        <taxon>Flavobacteriia</taxon>
        <taxon>Flavobacteriales</taxon>
        <taxon>Flavobacteriaceae</taxon>
        <taxon>Dokdonia</taxon>
    </lineage>
</organism>
<comment type="caution">
    <text evidence="1">The sequence shown here is derived from an EMBL/GenBank/DDBJ whole genome shotgun (WGS) entry which is preliminary data.</text>
</comment>
<dbReference type="AlphaFoldDB" id="A0A3M0GE26"/>
<proteinExistence type="predicted"/>